<dbReference type="EMBL" id="AP019376">
    <property type="protein sequence ID" value="BBH88259.1"/>
    <property type="molecule type" value="Genomic_DNA"/>
</dbReference>
<gene>
    <name evidence="3" type="ORF">KTC_30100</name>
</gene>
<feature type="transmembrane region" description="Helical" evidence="1">
    <location>
        <begin position="93"/>
        <end position="112"/>
    </location>
</feature>
<evidence type="ECO:0000256" key="1">
    <source>
        <dbReference type="SAM" id="Phobius"/>
    </source>
</evidence>
<dbReference type="Pfam" id="PF13529">
    <property type="entry name" value="Peptidase_C39_2"/>
    <property type="match status" value="1"/>
</dbReference>
<evidence type="ECO:0000313" key="3">
    <source>
        <dbReference type="EMBL" id="BBH88259.1"/>
    </source>
</evidence>
<keyword evidence="1" id="KW-0812">Transmembrane</keyword>
<proteinExistence type="predicted"/>
<name>A0A455SMP9_9CHLR</name>
<reference evidence="3" key="1">
    <citation type="submission" date="2018-12" db="EMBL/GenBank/DDBJ databases">
        <title>Novel natural products biosynthetic potential of the class Ktedonobacteria.</title>
        <authorList>
            <person name="Zheng Y."/>
            <person name="Saitou A."/>
            <person name="Wang C.M."/>
            <person name="Toyoda A."/>
            <person name="Minakuchi Y."/>
            <person name="Sekiguchi Y."/>
            <person name="Ueda K."/>
            <person name="Takano H."/>
            <person name="Sakai Y."/>
            <person name="Yokota A."/>
            <person name="Yabe S."/>
        </authorList>
    </citation>
    <scope>NUCLEOTIDE SEQUENCE</scope>
    <source>
        <strain evidence="3">COM3</strain>
    </source>
</reference>
<feature type="domain" description="Peptidase C39-like" evidence="2">
    <location>
        <begin position="181"/>
        <end position="291"/>
    </location>
</feature>
<protein>
    <recommendedName>
        <fullName evidence="2">Peptidase C39-like domain-containing protein</fullName>
    </recommendedName>
</protein>
<feature type="transmembrane region" description="Helical" evidence="1">
    <location>
        <begin position="6"/>
        <end position="32"/>
    </location>
</feature>
<dbReference type="AlphaFoldDB" id="A0A455SMP9"/>
<keyword evidence="1" id="KW-1133">Transmembrane helix</keyword>
<evidence type="ECO:0000259" key="2">
    <source>
        <dbReference type="Pfam" id="PF13529"/>
    </source>
</evidence>
<organism evidence="3">
    <name type="scientific">Thermosporothrix sp. COM3</name>
    <dbReference type="NCBI Taxonomy" id="2490863"/>
    <lineage>
        <taxon>Bacteria</taxon>
        <taxon>Bacillati</taxon>
        <taxon>Chloroflexota</taxon>
        <taxon>Ktedonobacteria</taxon>
        <taxon>Ktedonobacterales</taxon>
        <taxon>Thermosporotrichaceae</taxon>
        <taxon>Thermosporothrix</taxon>
    </lineage>
</organism>
<dbReference type="InterPro" id="IPR039564">
    <property type="entry name" value="Peptidase_C39-like"/>
</dbReference>
<accession>A0A455SMP9</accession>
<sequence>MVGEIFMLTSIVTVLLVVVMVLIVASLVMSAWREYRRYKRALAAQTQLPEHPLDAHVTAILHLRDGEIVGMESPPPPPAFMVSGSWYRRHRMLISAGFLVMIVLTLFIQTGLAEGTIERIQGIGLNILTGKPITYGYDLASHEQPQAPKSPTFSASSRVVRVDSADPSQYYNSYQLNTWSYSSCSGISMQMVMNAYGKNLKAADVLQVELDLGVWDVDLGLLTEDGIAQTAAHFGFNTSAGHSRSLQEVIDIANSGQPVIVSLRDAQYFPGGHLFVIKGGDANTVFTADSAPTNFTSMSRDYFASIWQGFSAVLTPR</sequence>
<keyword evidence="1" id="KW-0472">Membrane</keyword>
<dbReference type="Gene3D" id="3.90.70.10">
    <property type="entry name" value="Cysteine proteinases"/>
    <property type="match status" value="1"/>
</dbReference>